<feature type="compositionally biased region" description="Polar residues" evidence="1">
    <location>
        <begin position="33"/>
        <end position="42"/>
    </location>
</feature>
<evidence type="ECO:0000313" key="2">
    <source>
        <dbReference type="EMBL" id="EMA55989.1"/>
    </source>
</evidence>
<evidence type="ECO:0000313" key="3">
    <source>
        <dbReference type="Proteomes" id="UP000011680"/>
    </source>
</evidence>
<keyword evidence="3" id="KW-1185">Reference proteome</keyword>
<protein>
    <submittedName>
        <fullName evidence="2">Uncharacterized protein</fullName>
    </submittedName>
</protein>
<dbReference type="EMBL" id="AOMF01000100">
    <property type="protein sequence ID" value="EMA55989.1"/>
    <property type="molecule type" value="Genomic_DNA"/>
</dbReference>
<comment type="caution">
    <text evidence="2">The sequence shown here is derived from an EMBL/GenBank/DDBJ whole genome shotgun (WGS) entry which is preliminary data.</text>
</comment>
<name>M0NFY4_9EURY</name>
<sequence length="62" mass="6859">MSNQPAATVICTNIDRFGADLWSENDRPHHASAVSTEANEQNHAAVASQHVPDERGHREEPR</sequence>
<accession>M0NFY4</accession>
<dbReference type="STRING" id="1227457.C451_04546"/>
<dbReference type="AlphaFoldDB" id="M0NFY4"/>
<feature type="compositionally biased region" description="Basic and acidic residues" evidence="1">
    <location>
        <begin position="51"/>
        <end position="62"/>
    </location>
</feature>
<evidence type="ECO:0000256" key="1">
    <source>
        <dbReference type="SAM" id="MobiDB-lite"/>
    </source>
</evidence>
<gene>
    <name evidence="2" type="ORF">C451_04546</name>
</gene>
<proteinExistence type="predicted"/>
<feature type="region of interest" description="Disordered" evidence="1">
    <location>
        <begin position="22"/>
        <end position="62"/>
    </location>
</feature>
<organism evidence="2 3">
    <name type="scientific">Halococcus thailandensis JCM 13552</name>
    <dbReference type="NCBI Taxonomy" id="1227457"/>
    <lineage>
        <taxon>Archaea</taxon>
        <taxon>Methanobacteriati</taxon>
        <taxon>Methanobacteriota</taxon>
        <taxon>Stenosarchaea group</taxon>
        <taxon>Halobacteria</taxon>
        <taxon>Halobacteriales</taxon>
        <taxon>Halococcaceae</taxon>
        <taxon>Halococcus</taxon>
    </lineage>
</organism>
<dbReference type="RefSeq" id="WP_007738142.1">
    <property type="nucleotide sequence ID" value="NZ_AOMF01000100.1"/>
</dbReference>
<dbReference type="Proteomes" id="UP000011680">
    <property type="component" value="Unassembled WGS sequence"/>
</dbReference>
<reference evidence="2 3" key="1">
    <citation type="journal article" date="2014" name="PLoS Genet.">
        <title>Phylogenetically driven sequencing of extremely halophilic archaea reveals strategies for static and dynamic osmo-response.</title>
        <authorList>
            <person name="Becker E.A."/>
            <person name="Seitzer P.M."/>
            <person name="Tritt A."/>
            <person name="Larsen D."/>
            <person name="Krusor M."/>
            <person name="Yao A.I."/>
            <person name="Wu D."/>
            <person name="Madern D."/>
            <person name="Eisen J.A."/>
            <person name="Darling A.E."/>
            <person name="Facciotti M.T."/>
        </authorList>
    </citation>
    <scope>NUCLEOTIDE SEQUENCE [LARGE SCALE GENOMIC DNA]</scope>
    <source>
        <strain evidence="2 3">JCM 13552</strain>
    </source>
</reference>